<name>A0A3B4H9Z2_9CICH</name>
<dbReference type="Ensembl" id="ENSPNYT00000032916.1">
    <property type="protein sequence ID" value="ENSPNYP00000032145.1"/>
    <property type="gene ID" value="ENSPNYG00000024266.1"/>
</dbReference>
<dbReference type="PANTHER" id="PTHR23161:SF2">
    <property type="entry name" value="PROTEIN CIP2A"/>
    <property type="match status" value="1"/>
</dbReference>
<feature type="domain" description="CIP2A N-terminal" evidence="1">
    <location>
        <begin position="21"/>
        <end position="111"/>
    </location>
</feature>
<dbReference type="PANTHER" id="PTHR23161">
    <property type="entry name" value="PROTEIN CIP2A"/>
    <property type="match status" value="1"/>
</dbReference>
<protein>
    <recommendedName>
        <fullName evidence="1">CIP2A N-terminal domain-containing protein</fullName>
    </recommendedName>
</protein>
<dbReference type="Pfam" id="PF21044">
    <property type="entry name" value="CIP2A_N"/>
    <property type="match status" value="1"/>
</dbReference>
<reference evidence="2" key="1">
    <citation type="submission" date="2023-09" db="UniProtKB">
        <authorList>
            <consortium name="Ensembl"/>
        </authorList>
    </citation>
    <scope>IDENTIFICATION</scope>
</reference>
<evidence type="ECO:0000313" key="2">
    <source>
        <dbReference type="Ensembl" id="ENSPNYP00000032145.1"/>
    </source>
</evidence>
<dbReference type="InterPro" id="IPR042510">
    <property type="entry name" value="CIP2A"/>
</dbReference>
<accession>A0A3B4H9Z2</accession>
<dbReference type="STRING" id="303518.ENSPNYP00000032145"/>
<dbReference type="InterPro" id="IPR048701">
    <property type="entry name" value="CIP2A_N"/>
</dbReference>
<organism evidence="2">
    <name type="scientific">Pundamilia nyererei</name>
    <dbReference type="NCBI Taxonomy" id="303518"/>
    <lineage>
        <taxon>Eukaryota</taxon>
        <taxon>Metazoa</taxon>
        <taxon>Chordata</taxon>
        <taxon>Craniata</taxon>
        <taxon>Vertebrata</taxon>
        <taxon>Euteleostomi</taxon>
        <taxon>Actinopterygii</taxon>
        <taxon>Neopterygii</taxon>
        <taxon>Teleostei</taxon>
        <taxon>Neoteleostei</taxon>
        <taxon>Acanthomorphata</taxon>
        <taxon>Ovalentaria</taxon>
        <taxon>Cichlomorphae</taxon>
        <taxon>Cichliformes</taxon>
        <taxon>Cichlidae</taxon>
        <taxon>African cichlids</taxon>
        <taxon>Pseudocrenilabrinae</taxon>
        <taxon>Haplochromini</taxon>
        <taxon>Pundamilia</taxon>
    </lineage>
</organism>
<dbReference type="AlphaFoldDB" id="A0A3B4H9Z2"/>
<proteinExistence type="predicted"/>
<sequence length="121" mass="12855">MDVTTCLKSLLLAIQQYRDSRTAQHLSGLKCEQLLSSAQVLPSECVSGLVELAGNPSTSPTLTSSIISLLSQLACDDQSREILHSSYNLTSTLAAVIHCHSNTPGEALVLQVSPSIQLVCC</sequence>
<evidence type="ECO:0000259" key="1">
    <source>
        <dbReference type="Pfam" id="PF21044"/>
    </source>
</evidence>
<dbReference type="GeneTree" id="ENSGT00940000170508"/>